<name>E4TYB4_SULKY</name>
<evidence type="ECO:0000259" key="1">
    <source>
        <dbReference type="Pfam" id="PF01370"/>
    </source>
</evidence>
<dbReference type="Proteomes" id="UP000008721">
    <property type="component" value="Chromosome"/>
</dbReference>
<dbReference type="PANTHER" id="PTHR43245:SF13">
    <property type="entry name" value="UDP-D-APIOSE_UDP-D-XYLOSE SYNTHASE 2"/>
    <property type="match status" value="1"/>
</dbReference>
<dbReference type="CDD" id="cd08946">
    <property type="entry name" value="SDR_e"/>
    <property type="match status" value="1"/>
</dbReference>
<dbReference type="HOGENOM" id="CLU_007383_1_7_7"/>
<dbReference type="RefSeq" id="WP_013461256.1">
    <property type="nucleotide sequence ID" value="NC_014762.1"/>
</dbReference>
<dbReference type="InterPro" id="IPR036291">
    <property type="entry name" value="NAD(P)-bd_dom_sf"/>
</dbReference>
<dbReference type="EMBL" id="CP002355">
    <property type="protein sequence ID" value="ADR35059.1"/>
    <property type="molecule type" value="Genomic_DNA"/>
</dbReference>
<dbReference type="KEGG" id="sku:Sulku_2399"/>
<dbReference type="InterPro" id="IPR001509">
    <property type="entry name" value="Epimerase_deHydtase"/>
</dbReference>
<organism evidence="2 3">
    <name type="scientific">Sulfuricurvum kujiense (strain ATCC BAA-921 / DSM 16994 / JCM 11577 / YK-1)</name>
    <dbReference type="NCBI Taxonomy" id="709032"/>
    <lineage>
        <taxon>Bacteria</taxon>
        <taxon>Pseudomonadati</taxon>
        <taxon>Campylobacterota</taxon>
        <taxon>Epsilonproteobacteria</taxon>
        <taxon>Campylobacterales</taxon>
        <taxon>Sulfurimonadaceae</taxon>
        <taxon>Sulfuricurvum</taxon>
    </lineage>
</organism>
<dbReference type="InterPro" id="IPR050177">
    <property type="entry name" value="Lipid_A_modif_metabolic_enz"/>
</dbReference>
<dbReference type="eggNOG" id="COG0451">
    <property type="taxonomic scope" value="Bacteria"/>
</dbReference>
<reference evidence="2 3" key="1">
    <citation type="journal article" date="2012" name="Stand. Genomic Sci.">
        <title>Complete genome sequence of the sulfur compounds oxidizing chemolithoautotroph Sulfuricurvum kujiense type strain (YK-1(T)).</title>
        <authorList>
            <person name="Han C."/>
            <person name="Kotsyurbenko O."/>
            <person name="Chertkov O."/>
            <person name="Held B."/>
            <person name="Lapidus A."/>
            <person name="Nolan M."/>
            <person name="Lucas S."/>
            <person name="Hammon N."/>
            <person name="Deshpande S."/>
            <person name="Cheng J.F."/>
            <person name="Tapia R."/>
            <person name="Goodwin L.A."/>
            <person name="Pitluck S."/>
            <person name="Liolios K."/>
            <person name="Pagani I."/>
            <person name="Ivanova N."/>
            <person name="Mavromatis K."/>
            <person name="Mikhailova N."/>
            <person name="Pati A."/>
            <person name="Chen A."/>
            <person name="Palaniappan K."/>
            <person name="Land M."/>
            <person name="Hauser L."/>
            <person name="Chang Y.J."/>
            <person name="Jeffries C.D."/>
            <person name="Brambilla E.M."/>
            <person name="Rohde M."/>
            <person name="Spring S."/>
            <person name="Sikorski J."/>
            <person name="Goker M."/>
            <person name="Woyke T."/>
            <person name="Bristow J."/>
            <person name="Eisen J.A."/>
            <person name="Markowitz V."/>
            <person name="Hugenholtz P."/>
            <person name="Kyrpides N.C."/>
            <person name="Klenk H.P."/>
            <person name="Detter J.C."/>
        </authorList>
    </citation>
    <scope>NUCLEOTIDE SEQUENCE [LARGE SCALE GENOMIC DNA]</scope>
    <source>
        <strain evidence="3">ATCC BAA-921 / DSM 16994 / JCM 11577 / YK-1</strain>
    </source>
</reference>
<protein>
    <submittedName>
        <fullName evidence="2">NAD-dependent epimerase/dehydratase</fullName>
    </submittedName>
</protein>
<feature type="domain" description="NAD-dependent epimerase/dehydratase" evidence="1">
    <location>
        <begin position="4"/>
        <end position="209"/>
    </location>
</feature>
<dbReference type="Pfam" id="PF01370">
    <property type="entry name" value="Epimerase"/>
    <property type="match status" value="1"/>
</dbReference>
<dbReference type="SUPFAM" id="SSF51735">
    <property type="entry name" value="NAD(P)-binding Rossmann-fold domains"/>
    <property type="match status" value="1"/>
</dbReference>
<dbReference type="PANTHER" id="PTHR43245">
    <property type="entry name" value="BIFUNCTIONAL POLYMYXIN RESISTANCE PROTEIN ARNA"/>
    <property type="match status" value="1"/>
</dbReference>
<dbReference type="AlphaFoldDB" id="E4TYB4"/>
<evidence type="ECO:0000313" key="3">
    <source>
        <dbReference type="Proteomes" id="UP000008721"/>
    </source>
</evidence>
<proteinExistence type="predicted"/>
<accession>E4TYB4</accession>
<gene>
    <name evidence="2" type="ordered locus">Sulku_2399</name>
</gene>
<keyword evidence="3" id="KW-1185">Reference proteome</keyword>
<evidence type="ECO:0000313" key="2">
    <source>
        <dbReference type="EMBL" id="ADR35059.1"/>
    </source>
</evidence>
<sequence length="294" mass="33120">MKKVVIFGGSGFLGSYVADEFTRRKYDVVIADIAPSPYLKPKQTFVRVNIMEMGEVEQAIAGAALVYNFVAIANLDEAIHKPVHTMSINVMGNLNILEACRQNGKIERFVYASSAYALSSEGSFYGISKHSSEKLTDEYYKRYGLKYTVIRYGSLYGERASHNNYIYNLLSDALQNGTLHYSGDGEDIREYIHAADAAKLSVDIIEDAQYENEHIILTGIEKLKRIELLTMINEIMQNSLTITQHNTENMGHYKITPYAFHPSAAKKLVANPYIDLGQGLLECIQFIHKELHSE</sequence>
<dbReference type="OrthoDB" id="5366167at2"/>
<dbReference type="Gene3D" id="3.40.50.720">
    <property type="entry name" value="NAD(P)-binding Rossmann-like Domain"/>
    <property type="match status" value="1"/>
</dbReference>
<dbReference type="STRING" id="709032.Sulku_2399"/>